<dbReference type="RefSeq" id="WP_344131806.1">
    <property type="nucleotide sequence ID" value="NZ_BAAARA010000008.1"/>
</dbReference>
<dbReference type="Proteomes" id="UP001501218">
    <property type="component" value="Unassembled WGS sequence"/>
</dbReference>
<organism evidence="2 3">
    <name type="scientific">Saccharopolyspora halophila</name>
    <dbReference type="NCBI Taxonomy" id="405551"/>
    <lineage>
        <taxon>Bacteria</taxon>
        <taxon>Bacillati</taxon>
        <taxon>Actinomycetota</taxon>
        <taxon>Actinomycetes</taxon>
        <taxon>Pseudonocardiales</taxon>
        <taxon>Pseudonocardiaceae</taxon>
        <taxon>Saccharopolyspora</taxon>
    </lineage>
</organism>
<proteinExistence type="predicted"/>
<reference evidence="2 3" key="1">
    <citation type="journal article" date="2019" name="Int. J. Syst. Evol. Microbiol.">
        <title>The Global Catalogue of Microorganisms (GCM) 10K type strain sequencing project: providing services to taxonomists for standard genome sequencing and annotation.</title>
        <authorList>
            <consortium name="The Broad Institute Genomics Platform"/>
            <consortium name="The Broad Institute Genome Sequencing Center for Infectious Disease"/>
            <person name="Wu L."/>
            <person name="Ma J."/>
        </authorList>
    </citation>
    <scope>NUCLEOTIDE SEQUENCE [LARGE SCALE GENOMIC DNA]</scope>
    <source>
        <strain evidence="2 3">JCM 16221</strain>
    </source>
</reference>
<evidence type="ECO:0000256" key="1">
    <source>
        <dbReference type="SAM" id="MobiDB-lite"/>
    </source>
</evidence>
<gene>
    <name evidence="2" type="ORF">GCM10009854_29470</name>
</gene>
<comment type="caution">
    <text evidence="2">The sequence shown here is derived from an EMBL/GenBank/DDBJ whole genome shotgun (WGS) entry which is preliminary data.</text>
</comment>
<evidence type="ECO:0000313" key="3">
    <source>
        <dbReference type="Proteomes" id="UP001501218"/>
    </source>
</evidence>
<evidence type="ECO:0000313" key="2">
    <source>
        <dbReference type="EMBL" id="GAA2349843.1"/>
    </source>
</evidence>
<dbReference type="EMBL" id="BAAARA010000008">
    <property type="protein sequence ID" value="GAA2349843.1"/>
    <property type="molecule type" value="Genomic_DNA"/>
</dbReference>
<protein>
    <submittedName>
        <fullName evidence="2">Uncharacterized protein</fullName>
    </submittedName>
</protein>
<keyword evidence="3" id="KW-1185">Reference proteome</keyword>
<name>A0ABN3GEZ7_9PSEU</name>
<sequence>MIIRFIRLRAAALEWKFDILTERCERDCEISLNPRKARSNDADTTEPIIHDIGPRKMITSALRIDHVLPRGGENVLISAPDYPPQASAQPDGLVTTPPLSGKLRRYS</sequence>
<feature type="region of interest" description="Disordered" evidence="1">
    <location>
        <begin position="79"/>
        <end position="107"/>
    </location>
</feature>
<accession>A0ABN3GEZ7</accession>